<sequence>MTTPIAEAQDNMTIRSDSMISAAEPSQPQPKQKWKPYHSLNSAKMRKLKLDEALRKIMGGTAHNKADIPSPNAAPKPINALTAPNLPPNHPYHGIPPRNRAKWFNSLPSYRSNSTLAPSKFNLRRRSTFDHDEDIQDLLSPSGTRLNAVWENGKMVPACDTPPLPLPLRRPRVESTEPRPEIPVLQLETKGHTICAGVRSTWDRFATKTKIPVPTTFKMKTGSWGRERQRLEFDILNSRRQQENKVRMVLSDCTFQDVQREGGDGGLAQERTMGREEIRDETRKSSTRVPTPVGHDEGSERAAGLSRTIPSTPARTDSNTRPTLESNRRSNTTTIESRLPTLSHRRRAPDSGVLLGPTRLSNTIHRAPNSIRSTPTPTPTSPPPHSPTLSELLRTTSLEDTPLTPNEAIHIRTLMHEVTRDTEQHRHNTSTNLHVARNETLEETTAKVRQRLQKADEEASRQVRREQERRIAARTLPRQKSAYMPQRQESLKPSGLRQVAFIEPVDMRFMPDFPIDDPYTMLEDIESSPSQRQEGNGTSPTVSPLGTPNTSPLPVDGSVVQNDSDSENESREERLRRARKGKAPDRRAR</sequence>
<feature type="compositionally biased region" description="Polar residues" evidence="2">
    <location>
        <begin position="527"/>
        <end position="552"/>
    </location>
</feature>
<accession>A0A6A6ZHA0</accession>
<gene>
    <name evidence="3" type="ORF">CC86DRAFT_387998</name>
</gene>
<protein>
    <submittedName>
        <fullName evidence="3">Uncharacterized protein</fullName>
    </submittedName>
</protein>
<keyword evidence="1" id="KW-0175">Coiled coil</keyword>
<name>A0A6A6ZHA0_9PLEO</name>
<organism evidence="3 4">
    <name type="scientific">Ophiobolus disseminans</name>
    <dbReference type="NCBI Taxonomy" id="1469910"/>
    <lineage>
        <taxon>Eukaryota</taxon>
        <taxon>Fungi</taxon>
        <taxon>Dikarya</taxon>
        <taxon>Ascomycota</taxon>
        <taxon>Pezizomycotina</taxon>
        <taxon>Dothideomycetes</taxon>
        <taxon>Pleosporomycetidae</taxon>
        <taxon>Pleosporales</taxon>
        <taxon>Pleosporineae</taxon>
        <taxon>Phaeosphaeriaceae</taxon>
        <taxon>Ophiobolus</taxon>
    </lineage>
</organism>
<evidence type="ECO:0000256" key="1">
    <source>
        <dbReference type="SAM" id="Coils"/>
    </source>
</evidence>
<feature type="region of interest" description="Disordered" evidence="2">
    <location>
        <begin position="258"/>
        <end position="388"/>
    </location>
</feature>
<evidence type="ECO:0000256" key="2">
    <source>
        <dbReference type="SAM" id="MobiDB-lite"/>
    </source>
</evidence>
<feature type="compositionally biased region" description="Polar residues" evidence="2">
    <location>
        <begin position="10"/>
        <end position="19"/>
    </location>
</feature>
<feature type="region of interest" description="Disordered" evidence="2">
    <location>
        <begin position="473"/>
        <end position="494"/>
    </location>
</feature>
<feature type="compositionally biased region" description="Pro residues" evidence="2">
    <location>
        <begin position="376"/>
        <end position="386"/>
    </location>
</feature>
<feature type="compositionally biased region" description="Basic and acidic residues" evidence="2">
    <location>
        <begin position="272"/>
        <end position="284"/>
    </location>
</feature>
<dbReference type="Proteomes" id="UP000799424">
    <property type="component" value="Unassembled WGS sequence"/>
</dbReference>
<reference evidence="3" key="1">
    <citation type="journal article" date="2020" name="Stud. Mycol.">
        <title>101 Dothideomycetes genomes: a test case for predicting lifestyles and emergence of pathogens.</title>
        <authorList>
            <person name="Haridas S."/>
            <person name="Albert R."/>
            <person name="Binder M."/>
            <person name="Bloem J."/>
            <person name="Labutti K."/>
            <person name="Salamov A."/>
            <person name="Andreopoulos B."/>
            <person name="Baker S."/>
            <person name="Barry K."/>
            <person name="Bills G."/>
            <person name="Bluhm B."/>
            <person name="Cannon C."/>
            <person name="Castanera R."/>
            <person name="Culley D."/>
            <person name="Daum C."/>
            <person name="Ezra D."/>
            <person name="Gonzalez J."/>
            <person name="Henrissat B."/>
            <person name="Kuo A."/>
            <person name="Liang C."/>
            <person name="Lipzen A."/>
            <person name="Lutzoni F."/>
            <person name="Magnuson J."/>
            <person name="Mondo S."/>
            <person name="Nolan M."/>
            <person name="Ohm R."/>
            <person name="Pangilinan J."/>
            <person name="Park H.-J."/>
            <person name="Ramirez L."/>
            <person name="Alfaro M."/>
            <person name="Sun H."/>
            <person name="Tritt A."/>
            <person name="Yoshinaga Y."/>
            <person name="Zwiers L.-H."/>
            <person name="Turgeon B."/>
            <person name="Goodwin S."/>
            <person name="Spatafora J."/>
            <person name="Crous P."/>
            <person name="Grigoriev I."/>
        </authorList>
    </citation>
    <scope>NUCLEOTIDE SEQUENCE</scope>
    <source>
        <strain evidence="3">CBS 113818</strain>
    </source>
</reference>
<evidence type="ECO:0000313" key="3">
    <source>
        <dbReference type="EMBL" id="KAF2819587.1"/>
    </source>
</evidence>
<keyword evidence="4" id="KW-1185">Reference proteome</keyword>
<feature type="coiled-coil region" evidence="1">
    <location>
        <begin position="438"/>
        <end position="469"/>
    </location>
</feature>
<feature type="region of interest" description="Disordered" evidence="2">
    <location>
        <begin position="526"/>
        <end position="589"/>
    </location>
</feature>
<dbReference type="AlphaFoldDB" id="A0A6A6ZHA0"/>
<feature type="compositionally biased region" description="Polar residues" evidence="2">
    <location>
        <begin position="308"/>
        <end position="336"/>
    </location>
</feature>
<evidence type="ECO:0000313" key="4">
    <source>
        <dbReference type="Proteomes" id="UP000799424"/>
    </source>
</evidence>
<dbReference type="EMBL" id="MU006244">
    <property type="protein sequence ID" value="KAF2819587.1"/>
    <property type="molecule type" value="Genomic_DNA"/>
</dbReference>
<feature type="region of interest" description="Disordered" evidence="2">
    <location>
        <begin position="1"/>
        <end position="40"/>
    </location>
</feature>
<proteinExistence type="predicted"/>